<evidence type="ECO:0000256" key="3">
    <source>
        <dbReference type="ARBA" id="ARBA00022692"/>
    </source>
</evidence>
<keyword evidence="5 6" id="KW-0472">Membrane</keyword>
<feature type="transmembrane region" description="Helical" evidence="6">
    <location>
        <begin position="278"/>
        <end position="301"/>
    </location>
</feature>
<dbReference type="Pfam" id="PF03631">
    <property type="entry name" value="Virul_fac_BrkB"/>
    <property type="match status" value="1"/>
</dbReference>
<dbReference type="STRING" id="1121357.SAMN05661109_00666"/>
<keyword evidence="4 6" id="KW-1133">Transmembrane helix</keyword>
<evidence type="ECO:0000313" key="7">
    <source>
        <dbReference type="EMBL" id="SER63915.1"/>
    </source>
</evidence>
<proteinExistence type="predicted"/>
<dbReference type="InterPro" id="IPR017039">
    <property type="entry name" value="Virul_fac_BrkB"/>
</dbReference>
<keyword evidence="2" id="KW-1003">Cell membrane</keyword>
<evidence type="ECO:0000256" key="1">
    <source>
        <dbReference type="ARBA" id="ARBA00004651"/>
    </source>
</evidence>
<feature type="transmembrane region" description="Helical" evidence="6">
    <location>
        <begin position="344"/>
        <end position="363"/>
    </location>
</feature>
<dbReference type="PANTHER" id="PTHR30213:SF1">
    <property type="entry name" value="INNER MEMBRANE PROTEIN YHJD"/>
    <property type="match status" value="1"/>
</dbReference>
<organism evidence="7 8">
    <name type="scientific">Corynebacterium cystitidis DSM 20524</name>
    <dbReference type="NCBI Taxonomy" id="1121357"/>
    <lineage>
        <taxon>Bacteria</taxon>
        <taxon>Bacillati</taxon>
        <taxon>Actinomycetota</taxon>
        <taxon>Actinomycetes</taxon>
        <taxon>Mycobacteriales</taxon>
        <taxon>Corynebacteriaceae</taxon>
        <taxon>Corynebacterium</taxon>
    </lineage>
</organism>
<protein>
    <submittedName>
        <fullName evidence="7">Membrane protein</fullName>
    </submittedName>
</protein>
<keyword evidence="8" id="KW-1185">Reference proteome</keyword>
<evidence type="ECO:0000256" key="6">
    <source>
        <dbReference type="SAM" id="Phobius"/>
    </source>
</evidence>
<keyword evidence="3 6" id="KW-0812">Transmembrane</keyword>
<feature type="transmembrane region" description="Helical" evidence="6">
    <location>
        <begin position="168"/>
        <end position="188"/>
    </location>
</feature>
<evidence type="ECO:0000313" key="8">
    <source>
        <dbReference type="Proteomes" id="UP000198929"/>
    </source>
</evidence>
<dbReference type="PANTHER" id="PTHR30213">
    <property type="entry name" value="INNER MEMBRANE PROTEIN YHJD"/>
    <property type="match status" value="1"/>
</dbReference>
<dbReference type="EMBL" id="FOGQ01000002">
    <property type="protein sequence ID" value="SER63915.1"/>
    <property type="molecule type" value="Genomic_DNA"/>
</dbReference>
<evidence type="ECO:0000256" key="4">
    <source>
        <dbReference type="ARBA" id="ARBA00022989"/>
    </source>
</evidence>
<evidence type="ECO:0000256" key="2">
    <source>
        <dbReference type="ARBA" id="ARBA00022475"/>
    </source>
</evidence>
<comment type="subcellular location">
    <subcellularLocation>
        <location evidence="1">Cell membrane</location>
        <topology evidence="1">Multi-pass membrane protein</topology>
    </subcellularLocation>
</comment>
<dbReference type="GO" id="GO:0005886">
    <property type="term" value="C:plasma membrane"/>
    <property type="evidence" value="ECO:0007669"/>
    <property type="project" value="UniProtKB-SubCell"/>
</dbReference>
<evidence type="ECO:0000256" key="5">
    <source>
        <dbReference type="ARBA" id="ARBA00023136"/>
    </source>
</evidence>
<feature type="transmembrane region" description="Helical" evidence="6">
    <location>
        <begin position="251"/>
        <end position="272"/>
    </location>
</feature>
<dbReference type="AlphaFoldDB" id="A0A1H9QUK3"/>
<reference evidence="8" key="1">
    <citation type="submission" date="2016-10" db="EMBL/GenBank/DDBJ databases">
        <authorList>
            <person name="Varghese N."/>
            <person name="Submissions S."/>
        </authorList>
    </citation>
    <scope>NUCLEOTIDE SEQUENCE [LARGE SCALE GENOMIC DNA]</scope>
    <source>
        <strain evidence="8">DSM 20524</strain>
    </source>
</reference>
<name>A0A1H9QUK3_9CORY</name>
<feature type="transmembrane region" description="Helical" evidence="6">
    <location>
        <begin position="60"/>
        <end position="84"/>
    </location>
</feature>
<feature type="transmembrane region" description="Helical" evidence="6">
    <location>
        <begin position="208"/>
        <end position="231"/>
    </location>
</feature>
<gene>
    <name evidence="7" type="ORF">SAMN05661109_00666</name>
</gene>
<dbReference type="RefSeq" id="WP_092256133.1">
    <property type="nucleotide sequence ID" value="NZ_CP047199.1"/>
</dbReference>
<dbReference type="Proteomes" id="UP000198929">
    <property type="component" value="Unassembled WGS sequence"/>
</dbReference>
<accession>A0A1H9QUK3</accession>
<sequence>MATRTSPNQRKTDDHGIERVHKDDEGIVDKVRDEAPVVDHLMRMQDRFGAEGGNQYSAGITYFSVMSVFPLAMLCFGTLALFLAGNPDILDRIQNQITDSLDGELGSLVNGIIDQAIASRGAVLSIGALTALWSGLGWMNHLRAGVGAMWNLEANEGGNFFVKKLRDLVALIGLIISLGFAFIVTAVGSSSYTTTLLDRFWPGDNIPGLRWIIFGVAIVLGILANFLVMLWIQKVLPRTFVPWKSALKGAFLGAVIFELIKQFSTVIISSATSNPAGAAFGPIIALMIVLYLIWRVVLYVAAWTATTEEAMEHAPVHAPDSAVIRVRSDLRTGRGQSASNSSRSFGIGAIVGALIAGLIAVFGRK</sequence>